<comment type="caution">
    <text evidence="10">The sequence shown here is derived from an EMBL/GenBank/DDBJ whole genome shotgun (WGS) entry which is preliminary data.</text>
</comment>
<evidence type="ECO:0000256" key="4">
    <source>
        <dbReference type="ARBA" id="ARBA00022794"/>
    </source>
</evidence>
<keyword evidence="5" id="KW-0325">Glycoprotein</keyword>
<dbReference type="PANTHER" id="PTHR14611:SF1">
    <property type="entry name" value="TECTONIC-1"/>
    <property type="match status" value="1"/>
</dbReference>
<gene>
    <name evidence="10" type="ORF">D5F01_LYC15417</name>
</gene>
<feature type="region of interest" description="Disordered" evidence="6">
    <location>
        <begin position="49"/>
        <end position="89"/>
    </location>
</feature>
<sequence length="616" mass="66035">MAASAVVLWSTLSFSLFLWFSAATAEENTTSYSLSTAVYGDQNVTYNGTDSSTQPAEFESTTPTAAPSSSSTERPVQPTLSADPLPVSGQLPTPATSVDRLCPCDAHRDVCDINCCCDRACREEVALFTGCSLHSVSGNKQLCSRDVASYSLGITIDGYSELQSSVQKETNYDVFCIQSQSGADGFSHPSPALPTDSNFDSLFKQFTSFIFGSEESSGQVLSAELQGGSGYQYGDVMMTAGGRGHRGMFFLPAPGVTAYCMDTSAAAFLKDQSSQCSRHMVLEQDCSTLPALSMDTYTNIQLFAGKENDAAVVPVEVTSVILQSVDGTQTELQISDGEHLSPVLLNPTLCANVVLKVVYVMKYNPAGEIVKVMVSLVLGFVREAVLILDQEFQITFVQDGEEVAVHYSGNPGYVVGLPLVSGTRTADGITRSIDPRDTLSLLHTAGDQDCLQGLHKRSPVLFSVDSVSGCKLRLEDAANCSLVFQALLDVLRGPNYPQYVASFGNSPLEYPLDWVPIKNNSNPGEAQSCIIPLSLHLEIEWTKYGSLVNPQAQIVSVKEVIQTNVTSLDQLSGGSNTVSITSSVAFIPVSAAALPGYRAMPTIDAKLPFDFFFPFV</sequence>
<evidence type="ECO:0000256" key="6">
    <source>
        <dbReference type="SAM" id="MobiDB-lite"/>
    </source>
</evidence>
<feature type="domain" description="Tectonic-1-3 N-terminal" evidence="9">
    <location>
        <begin position="97"/>
        <end position="198"/>
    </location>
</feature>
<evidence type="ECO:0000256" key="2">
    <source>
        <dbReference type="ARBA" id="ARBA00011495"/>
    </source>
</evidence>
<comment type="similarity">
    <text evidence="1">Belongs to the tectonic family.</text>
</comment>
<dbReference type="Pfam" id="PF25752">
    <property type="entry name" value="DUF1619_N"/>
    <property type="match status" value="1"/>
</dbReference>
<dbReference type="InterPro" id="IPR011677">
    <property type="entry name" value="TCTN1-3_dom"/>
</dbReference>
<evidence type="ECO:0000256" key="5">
    <source>
        <dbReference type="ARBA" id="ARBA00023180"/>
    </source>
</evidence>
<evidence type="ECO:0000259" key="9">
    <source>
        <dbReference type="Pfam" id="PF25752"/>
    </source>
</evidence>
<reference evidence="10 11" key="1">
    <citation type="submission" date="2019-07" db="EMBL/GenBank/DDBJ databases">
        <title>Chromosome genome assembly for large yellow croaker.</title>
        <authorList>
            <person name="Xiao S."/>
        </authorList>
    </citation>
    <scope>NUCLEOTIDE SEQUENCE [LARGE SCALE GENOMIC DNA]</scope>
    <source>
        <strain evidence="10">JMULYC20181020</strain>
        <tissue evidence="10">Muscle</tissue>
    </source>
</reference>
<dbReference type="AlphaFoldDB" id="A0A6G0I2U9"/>
<feature type="domain" description="Tectonic-1-3" evidence="8">
    <location>
        <begin position="229"/>
        <end position="398"/>
    </location>
</feature>
<feature type="compositionally biased region" description="Low complexity" evidence="6">
    <location>
        <begin position="60"/>
        <end position="72"/>
    </location>
</feature>
<protein>
    <submittedName>
        <fullName evidence="10">Tectonic-1</fullName>
    </submittedName>
</protein>
<dbReference type="InterPro" id="IPR057724">
    <property type="entry name" value="TCTN1-3_N"/>
</dbReference>
<dbReference type="PANTHER" id="PTHR14611">
    <property type="entry name" value="TECTONIC FAMILY MEMBER"/>
    <property type="match status" value="1"/>
</dbReference>
<dbReference type="OrthoDB" id="2104337at2759"/>
<dbReference type="EMBL" id="REGW02000015">
    <property type="protein sequence ID" value="KAE8285750.1"/>
    <property type="molecule type" value="Genomic_DNA"/>
</dbReference>
<dbReference type="GO" id="GO:1904491">
    <property type="term" value="P:protein localization to ciliary transition zone"/>
    <property type="evidence" value="ECO:0007669"/>
    <property type="project" value="TreeGrafter"/>
</dbReference>
<keyword evidence="11" id="KW-1185">Reference proteome</keyword>
<feature type="signal peptide" evidence="7">
    <location>
        <begin position="1"/>
        <end position="25"/>
    </location>
</feature>
<dbReference type="Proteomes" id="UP000424527">
    <property type="component" value="Unassembled WGS sequence"/>
</dbReference>
<keyword evidence="4" id="KW-0970">Cilium biogenesis/degradation</keyword>
<comment type="subunit">
    <text evidence="2">Part of the tectonic-like complex (also named B9 complex).</text>
</comment>
<evidence type="ECO:0000256" key="1">
    <source>
        <dbReference type="ARBA" id="ARBA00007633"/>
    </source>
</evidence>
<name>A0A6G0I2U9_LARCR</name>
<dbReference type="GO" id="GO:0060271">
    <property type="term" value="P:cilium assembly"/>
    <property type="evidence" value="ECO:0007669"/>
    <property type="project" value="TreeGrafter"/>
</dbReference>
<evidence type="ECO:0000259" key="8">
    <source>
        <dbReference type="Pfam" id="PF07773"/>
    </source>
</evidence>
<evidence type="ECO:0000313" key="11">
    <source>
        <dbReference type="Proteomes" id="UP000424527"/>
    </source>
</evidence>
<accession>A0A6G0I2U9</accession>
<feature type="domain" description="Tectonic-1-3" evidence="8">
    <location>
        <begin position="409"/>
        <end position="587"/>
    </location>
</feature>
<dbReference type="GO" id="GO:0036038">
    <property type="term" value="C:MKS complex"/>
    <property type="evidence" value="ECO:0007669"/>
    <property type="project" value="TreeGrafter"/>
</dbReference>
<dbReference type="KEGG" id="lco:104928746"/>
<proteinExistence type="inferred from homology"/>
<evidence type="ECO:0000256" key="3">
    <source>
        <dbReference type="ARBA" id="ARBA00022729"/>
    </source>
</evidence>
<keyword evidence="3 7" id="KW-0732">Signal</keyword>
<dbReference type="Pfam" id="PF07773">
    <property type="entry name" value="TCTN_DUF1619"/>
    <property type="match status" value="2"/>
</dbReference>
<feature type="chain" id="PRO_5026319866" evidence="7">
    <location>
        <begin position="26"/>
        <end position="616"/>
    </location>
</feature>
<evidence type="ECO:0000256" key="7">
    <source>
        <dbReference type="SAM" id="SignalP"/>
    </source>
</evidence>
<organism evidence="10 11">
    <name type="scientific">Larimichthys crocea</name>
    <name type="common">Large yellow croaker</name>
    <name type="synonym">Pseudosciaena crocea</name>
    <dbReference type="NCBI Taxonomy" id="215358"/>
    <lineage>
        <taxon>Eukaryota</taxon>
        <taxon>Metazoa</taxon>
        <taxon>Chordata</taxon>
        <taxon>Craniata</taxon>
        <taxon>Vertebrata</taxon>
        <taxon>Euteleostomi</taxon>
        <taxon>Actinopterygii</taxon>
        <taxon>Neopterygii</taxon>
        <taxon>Teleostei</taxon>
        <taxon>Neoteleostei</taxon>
        <taxon>Acanthomorphata</taxon>
        <taxon>Eupercaria</taxon>
        <taxon>Sciaenidae</taxon>
        <taxon>Larimichthys</taxon>
    </lineage>
</organism>
<evidence type="ECO:0000313" key="10">
    <source>
        <dbReference type="EMBL" id="KAE8285750.1"/>
    </source>
</evidence>
<dbReference type="InterPro" id="IPR040354">
    <property type="entry name" value="TCTN1-3"/>
</dbReference>